<evidence type="ECO:0000256" key="4">
    <source>
        <dbReference type="ARBA" id="ARBA00023239"/>
    </source>
</evidence>
<accession>A0A6J6M5R8</accession>
<gene>
    <name evidence="6" type="ORF">UFOPK1908_00888</name>
    <name evidence="7" type="ORF">UFOPK2282_00991</name>
</gene>
<dbReference type="CDD" id="cd03411">
    <property type="entry name" value="Ferrochelatase_N"/>
    <property type="match status" value="1"/>
</dbReference>
<dbReference type="InterPro" id="IPR033644">
    <property type="entry name" value="Ferrochelatase_C"/>
</dbReference>
<keyword evidence="2" id="KW-0408">Iron</keyword>
<dbReference type="GO" id="GO:0006783">
    <property type="term" value="P:heme biosynthetic process"/>
    <property type="evidence" value="ECO:0007669"/>
    <property type="project" value="UniProtKB-KW"/>
</dbReference>
<dbReference type="SUPFAM" id="SSF53800">
    <property type="entry name" value="Chelatase"/>
    <property type="match status" value="1"/>
</dbReference>
<dbReference type="EMBL" id="CAEZWR010000114">
    <property type="protein sequence ID" value="CAB4669346.1"/>
    <property type="molecule type" value="Genomic_DNA"/>
</dbReference>
<dbReference type="PANTHER" id="PTHR11108:SF1">
    <property type="entry name" value="FERROCHELATASE, MITOCHONDRIAL"/>
    <property type="match status" value="1"/>
</dbReference>
<dbReference type="AlphaFoldDB" id="A0A6J6M5R8"/>
<evidence type="ECO:0000256" key="1">
    <source>
        <dbReference type="ARBA" id="ARBA00004744"/>
    </source>
</evidence>
<reference evidence="7" key="1">
    <citation type="submission" date="2020-05" db="EMBL/GenBank/DDBJ databases">
        <authorList>
            <person name="Chiriac C."/>
            <person name="Salcher M."/>
            <person name="Ghai R."/>
            <person name="Kavagutti S V."/>
        </authorList>
    </citation>
    <scope>NUCLEOTIDE SEQUENCE</scope>
</reference>
<name>A0A6J6M5R8_9ZZZZ</name>
<dbReference type="GO" id="GO:0004325">
    <property type="term" value="F:ferrochelatase activity"/>
    <property type="evidence" value="ECO:0007669"/>
    <property type="project" value="InterPro"/>
</dbReference>
<protein>
    <submittedName>
        <fullName evidence="7">Unannotated protein</fullName>
    </submittedName>
</protein>
<sequence length="353" mass="38863">MTYDAILLASFGGPEGPDDVIPFLENVTAGRNIPRERLEVVGQHYFRFGGISPINQQNIALIDELRHELMNRGVNLPIYWGNRNWTPYFTDAIQDMQADGRKNVLAISTSAYSSYSGCRQYRENIAAALGDLGSTNMSISMAHPYSNRLGFRTRSVEVLLDSLQFLVADNHAINAIQVLFTTHSIPTDSALSSGPEPHEAPGEYVRQHVEVMNDIMKMVNISSLLQPPFQLVFQSRSGRPSDPWLEPDINDAIRQLAVEGNTTAVVVVPIGFISDHMEVLWDLDTEAMATAEEANFMYIRVPTPGTDEDFMVALADLVEDALHDGVTRTKPAGLCSGTCCPNPRAELATIPGV</sequence>
<organism evidence="7">
    <name type="scientific">freshwater metagenome</name>
    <dbReference type="NCBI Taxonomy" id="449393"/>
    <lineage>
        <taxon>unclassified sequences</taxon>
        <taxon>metagenomes</taxon>
        <taxon>ecological metagenomes</taxon>
    </lineage>
</organism>
<evidence type="ECO:0000256" key="3">
    <source>
        <dbReference type="ARBA" id="ARBA00023133"/>
    </source>
</evidence>
<dbReference type="Pfam" id="PF00762">
    <property type="entry name" value="Ferrochelatase"/>
    <property type="match status" value="1"/>
</dbReference>
<dbReference type="InterPro" id="IPR001015">
    <property type="entry name" value="Ferrochelatase"/>
</dbReference>
<keyword evidence="3" id="KW-0350">Heme biosynthesis</keyword>
<dbReference type="PANTHER" id="PTHR11108">
    <property type="entry name" value="FERROCHELATASE"/>
    <property type="match status" value="1"/>
</dbReference>
<evidence type="ECO:0000313" key="6">
    <source>
        <dbReference type="EMBL" id="CAB4622144.1"/>
    </source>
</evidence>
<dbReference type="CDD" id="cd00419">
    <property type="entry name" value="Ferrochelatase_C"/>
    <property type="match status" value="1"/>
</dbReference>
<proteinExistence type="inferred from homology"/>
<dbReference type="EMBL" id="CAEZVB010000037">
    <property type="protein sequence ID" value="CAB4622144.1"/>
    <property type="molecule type" value="Genomic_DNA"/>
</dbReference>
<evidence type="ECO:0000256" key="5">
    <source>
        <dbReference type="ARBA" id="ARBA00023244"/>
    </source>
</evidence>
<dbReference type="InterPro" id="IPR033659">
    <property type="entry name" value="Ferrochelatase_N"/>
</dbReference>
<evidence type="ECO:0000256" key="2">
    <source>
        <dbReference type="ARBA" id="ARBA00023004"/>
    </source>
</evidence>
<comment type="pathway">
    <text evidence="1">Porphyrin-containing compound metabolism; protoheme biosynthesis.</text>
</comment>
<evidence type="ECO:0000313" key="7">
    <source>
        <dbReference type="EMBL" id="CAB4669346.1"/>
    </source>
</evidence>
<keyword evidence="4" id="KW-0456">Lyase</keyword>
<dbReference type="HAMAP" id="MF_00323">
    <property type="entry name" value="Ferrochelatase"/>
    <property type="match status" value="1"/>
</dbReference>
<dbReference type="UniPathway" id="UPA00252"/>
<keyword evidence="5" id="KW-0627">Porphyrin biosynthesis</keyword>
<dbReference type="Gene3D" id="3.40.50.1400">
    <property type="match status" value="2"/>
</dbReference>